<accession>A0AC34F2Y4</accession>
<reference evidence="2" key="1">
    <citation type="submission" date="2022-11" db="UniProtKB">
        <authorList>
            <consortium name="WormBaseParasite"/>
        </authorList>
    </citation>
    <scope>IDENTIFICATION</scope>
</reference>
<evidence type="ECO:0000313" key="2">
    <source>
        <dbReference type="WBParaSite" id="ES5_v2.g11316.t1"/>
    </source>
</evidence>
<name>A0AC34F2Y4_9BILA</name>
<proteinExistence type="predicted"/>
<organism evidence="1 2">
    <name type="scientific">Panagrolaimus sp. ES5</name>
    <dbReference type="NCBI Taxonomy" id="591445"/>
    <lineage>
        <taxon>Eukaryota</taxon>
        <taxon>Metazoa</taxon>
        <taxon>Ecdysozoa</taxon>
        <taxon>Nematoda</taxon>
        <taxon>Chromadorea</taxon>
        <taxon>Rhabditida</taxon>
        <taxon>Tylenchina</taxon>
        <taxon>Panagrolaimomorpha</taxon>
        <taxon>Panagrolaimoidea</taxon>
        <taxon>Panagrolaimidae</taxon>
        <taxon>Panagrolaimus</taxon>
    </lineage>
</organism>
<dbReference type="WBParaSite" id="ES5_v2.g11316.t1">
    <property type="protein sequence ID" value="ES5_v2.g11316.t1"/>
    <property type="gene ID" value="ES5_v2.g11316"/>
</dbReference>
<protein>
    <submittedName>
        <fullName evidence="2">Cytochrome b5 heme-binding domain-containing protein</fullName>
    </submittedName>
</protein>
<sequence>MAPNDLKTYSLAEVSKHNSADSLWIVLNDKVYDITKFALEHPGGEDVLYDMAGQDATESFNDVGHSVDAKEMTEEYCIGKISVDDSKNAKQPNIVENSNVSWSEIIFSPTWSNFIIPVGIAAVVYITYKSAQRLFPSI</sequence>
<evidence type="ECO:0000313" key="1">
    <source>
        <dbReference type="Proteomes" id="UP000887579"/>
    </source>
</evidence>
<dbReference type="Proteomes" id="UP000887579">
    <property type="component" value="Unplaced"/>
</dbReference>